<keyword evidence="5" id="KW-1185">Reference proteome</keyword>
<reference evidence="4" key="1">
    <citation type="journal article" date="2023" name="Mol. Phylogenet. Evol.">
        <title>Genome-scale phylogeny and comparative genomics of the fungal order Sordariales.</title>
        <authorList>
            <person name="Hensen N."/>
            <person name="Bonometti L."/>
            <person name="Westerberg I."/>
            <person name="Brannstrom I.O."/>
            <person name="Guillou S."/>
            <person name="Cros-Aarteil S."/>
            <person name="Calhoun S."/>
            <person name="Haridas S."/>
            <person name="Kuo A."/>
            <person name="Mondo S."/>
            <person name="Pangilinan J."/>
            <person name="Riley R."/>
            <person name="LaButti K."/>
            <person name="Andreopoulos B."/>
            <person name="Lipzen A."/>
            <person name="Chen C."/>
            <person name="Yan M."/>
            <person name="Daum C."/>
            <person name="Ng V."/>
            <person name="Clum A."/>
            <person name="Steindorff A."/>
            <person name="Ohm R.A."/>
            <person name="Martin F."/>
            <person name="Silar P."/>
            <person name="Natvig D.O."/>
            <person name="Lalanne C."/>
            <person name="Gautier V."/>
            <person name="Ament-Velasquez S.L."/>
            <person name="Kruys A."/>
            <person name="Hutchinson M.I."/>
            <person name="Powell A.J."/>
            <person name="Barry K."/>
            <person name="Miller A.N."/>
            <person name="Grigoriev I.V."/>
            <person name="Debuchy R."/>
            <person name="Gladieux P."/>
            <person name="Hiltunen Thoren M."/>
            <person name="Johannesson H."/>
        </authorList>
    </citation>
    <scope>NUCLEOTIDE SEQUENCE</scope>
    <source>
        <strain evidence="4">SMH4131-1</strain>
    </source>
</reference>
<dbReference type="PROSITE" id="PS50294">
    <property type="entry name" value="WD_REPEATS_REGION"/>
    <property type="match status" value="1"/>
</dbReference>
<dbReference type="InterPro" id="IPR001680">
    <property type="entry name" value="WD40_rpt"/>
</dbReference>
<organism evidence="4 5">
    <name type="scientific">Cercophora scortea</name>
    <dbReference type="NCBI Taxonomy" id="314031"/>
    <lineage>
        <taxon>Eukaryota</taxon>
        <taxon>Fungi</taxon>
        <taxon>Dikarya</taxon>
        <taxon>Ascomycota</taxon>
        <taxon>Pezizomycotina</taxon>
        <taxon>Sordariomycetes</taxon>
        <taxon>Sordariomycetidae</taxon>
        <taxon>Sordariales</taxon>
        <taxon>Lasiosphaeriaceae</taxon>
        <taxon>Cercophora</taxon>
    </lineage>
</organism>
<dbReference type="Gene3D" id="2.130.10.10">
    <property type="entry name" value="YVTN repeat-like/Quinoprotein amine dehydrogenase"/>
    <property type="match status" value="1"/>
</dbReference>
<dbReference type="PRINTS" id="PR00320">
    <property type="entry name" value="GPROTEINBRPT"/>
</dbReference>
<dbReference type="InterPro" id="IPR015943">
    <property type="entry name" value="WD40/YVTN_repeat-like_dom_sf"/>
</dbReference>
<dbReference type="PROSITE" id="PS50082">
    <property type="entry name" value="WD_REPEATS_2"/>
    <property type="match status" value="3"/>
</dbReference>
<dbReference type="EMBL" id="JAUEPO010000002">
    <property type="protein sequence ID" value="KAK3333711.1"/>
    <property type="molecule type" value="Genomic_DNA"/>
</dbReference>
<protein>
    <submittedName>
        <fullName evidence="4">WD40-repeat-containing domain protein</fullName>
    </submittedName>
</protein>
<sequence length="355" mass="37989">MSAFGSGKTFGSPAATTTGAKDVAFPQDSQDTISSLSWSPVSNHLAAASWDSKVYIYDATNSSAIKGISMITTQGPVLDCHFSKDGTLVAAAGADKKLHVLDAASGKTLTFDGHEAPIRSVRFVDVPSVQAPIIATGSWDKTVRFWDMRQPTAMGSVQCDERVYSMDAGGQLLVVAVAEGKVHLVDLNNPMAIAQTVKSPLSFQTRSVAAAPDGSRWGIGSIEGRAGVQAVQEKDKSINLTWRCHRETPASTSRNREVKIWAVNDVTFMPTDKDIFATAGSDGTFAFWDVKAKSRLKQFPDVGGSITAAAFNRDGTGFAYAVGYDWSKGYAHNSASYPNKIMVHPIAADEVKKKK</sequence>
<dbReference type="PANTHER" id="PTHR10971">
    <property type="entry name" value="MRNA EXPORT FACTOR AND BUB3"/>
    <property type="match status" value="1"/>
</dbReference>
<dbReference type="InterPro" id="IPR036322">
    <property type="entry name" value="WD40_repeat_dom_sf"/>
</dbReference>
<dbReference type="PROSITE" id="PS00678">
    <property type="entry name" value="WD_REPEATS_1"/>
    <property type="match status" value="1"/>
</dbReference>
<feature type="repeat" description="WD" evidence="3">
    <location>
        <begin position="26"/>
        <end position="67"/>
    </location>
</feature>
<comment type="caution">
    <text evidence="4">The sequence shown here is derived from an EMBL/GenBank/DDBJ whole genome shotgun (WGS) entry which is preliminary data.</text>
</comment>
<dbReference type="SMART" id="SM00320">
    <property type="entry name" value="WD40"/>
    <property type="match status" value="4"/>
</dbReference>
<dbReference type="InterPro" id="IPR020472">
    <property type="entry name" value="WD40_PAC1"/>
</dbReference>
<dbReference type="Proteomes" id="UP001286456">
    <property type="component" value="Unassembled WGS sequence"/>
</dbReference>
<dbReference type="Pfam" id="PF00400">
    <property type="entry name" value="WD40"/>
    <property type="match status" value="3"/>
</dbReference>
<feature type="repeat" description="WD" evidence="3">
    <location>
        <begin position="111"/>
        <end position="156"/>
    </location>
</feature>
<reference evidence="4" key="2">
    <citation type="submission" date="2023-06" db="EMBL/GenBank/DDBJ databases">
        <authorList>
            <consortium name="Lawrence Berkeley National Laboratory"/>
            <person name="Haridas S."/>
            <person name="Hensen N."/>
            <person name="Bonometti L."/>
            <person name="Westerberg I."/>
            <person name="Brannstrom I.O."/>
            <person name="Guillou S."/>
            <person name="Cros-Aarteil S."/>
            <person name="Calhoun S."/>
            <person name="Kuo A."/>
            <person name="Mondo S."/>
            <person name="Pangilinan J."/>
            <person name="Riley R."/>
            <person name="Labutti K."/>
            <person name="Andreopoulos B."/>
            <person name="Lipzen A."/>
            <person name="Chen C."/>
            <person name="Yanf M."/>
            <person name="Daum C."/>
            <person name="Ng V."/>
            <person name="Clum A."/>
            <person name="Steindorff A."/>
            <person name="Ohm R."/>
            <person name="Martin F."/>
            <person name="Silar P."/>
            <person name="Natvig D."/>
            <person name="Lalanne C."/>
            <person name="Gautier V."/>
            <person name="Ament-Velasquez S.L."/>
            <person name="Kruys A."/>
            <person name="Hutchinson M.I."/>
            <person name="Powell A.J."/>
            <person name="Barry K."/>
            <person name="Miller A.N."/>
            <person name="Grigoriev I.V."/>
            <person name="Debuchy R."/>
            <person name="Gladieux P."/>
            <person name="Thoren M.H."/>
            <person name="Johannesson H."/>
        </authorList>
    </citation>
    <scope>NUCLEOTIDE SEQUENCE</scope>
    <source>
        <strain evidence="4">SMH4131-1</strain>
    </source>
</reference>
<keyword evidence="2" id="KW-0677">Repeat</keyword>
<keyword evidence="1 3" id="KW-0853">WD repeat</keyword>
<evidence type="ECO:0000256" key="2">
    <source>
        <dbReference type="ARBA" id="ARBA00022737"/>
    </source>
</evidence>
<evidence type="ECO:0000256" key="1">
    <source>
        <dbReference type="ARBA" id="ARBA00022574"/>
    </source>
</evidence>
<dbReference type="InterPro" id="IPR019775">
    <property type="entry name" value="WD40_repeat_CS"/>
</dbReference>
<proteinExistence type="predicted"/>
<evidence type="ECO:0000256" key="3">
    <source>
        <dbReference type="PROSITE-ProRule" id="PRU00221"/>
    </source>
</evidence>
<accession>A0AAE0J044</accession>
<dbReference type="SUPFAM" id="SSF50978">
    <property type="entry name" value="WD40 repeat-like"/>
    <property type="match status" value="1"/>
</dbReference>
<dbReference type="AlphaFoldDB" id="A0AAE0J044"/>
<gene>
    <name evidence="4" type="ORF">B0T19DRAFT_418905</name>
</gene>
<evidence type="ECO:0000313" key="5">
    <source>
        <dbReference type="Proteomes" id="UP001286456"/>
    </source>
</evidence>
<evidence type="ECO:0000313" key="4">
    <source>
        <dbReference type="EMBL" id="KAK3333711.1"/>
    </source>
</evidence>
<name>A0AAE0J044_9PEZI</name>
<feature type="repeat" description="WD" evidence="3">
    <location>
        <begin position="263"/>
        <end position="298"/>
    </location>
</feature>